<reference evidence="2" key="1">
    <citation type="submission" date="2020-07" db="EMBL/GenBank/DDBJ databases">
        <authorList>
            <person name="Tarantini F.S."/>
            <person name="Hong K.W."/>
            <person name="Chan K.G."/>
        </authorList>
    </citation>
    <scope>NUCLEOTIDE SEQUENCE</scope>
    <source>
        <strain evidence="2">32-07</strain>
        <plasmid evidence="2">pAGRA3207_1</plasmid>
    </source>
</reference>
<evidence type="ECO:0000256" key="1">
    <source>
        <dbReference type="SAM" id="SignalP"/>
    </source>
</evidence>
<evidence type="ECO:0000313" key="2">
    <source>
        <dbReference type="EMBL" id="QXJ27057.1"/>
    </source>
</evidence>
<dbReference type="RefSeq" id="WP_231336564.1">
    <property type="nucleotide sequence ID" value="NZ_CP059573.1"/>
</dbReference>
<keyword evidence="2" id="KW-0614">Plasmid</keyword>
<evidence type="ECO:0000313" key="3">
    <source>
        <dbReference type="Proteomes" id="UP001049518"/>
    </source>
</evidence>
<protein>
    <submittedName>
        <fullName evidence="2">Uncharacterized protein</fullName>
    </submittedName>
</protein>
<accession>A0ABX8RBB5</accession>
<name>A0ABX8RBB5_9ACTN</name>
<gene>
    <name evidence="2" type="ORF">AGRA3207_007854</name>
</gene>
<dbReference type="EMBL" id="CP059573">
    <property type="protein sequence ID" value="QXJ27057.1"/>
    <property type="molecule type" value="Genomic_DNA"/>
</dbReference>
<sequence length="110" mass="11697">MIGKKIGKALAPVVVAGAVLGALTSPASADEGQLVLYNGTNHYIQAEPGCVPLDTAITNVTYGNNRSAFRVRVYQTQSCTGSHKAEFGPWESRSVPNVNAVSVRFFETRA</sequence>
<organism evidence="2 3">
    <name type="scientific">Actinomadura graeca</name>
    <dbReference type="NCBI Taxonomy" id="2750812"/>
    <lineage>
        <taxon>Bacteria</taxon>
        <taxon>Bacillati</taxon>
        <taxon>Actinomycetota</taxon>
        <taxon>Actinomycetes</taxon>
        <taxon>Streptosporangiales</taxon>
        <taxon>Thermomonosporaceae</taxon>
        <taxon>Actinomadura</taxon>
    </lineage>
</organism>
<keyword evidence="3" id="KW-1185">Reference proteome</keyword>
<feature type="chain" id="PRO_5045069482" evidence="1">
    <location>
        <begin position="30"/>
        <end position="110"/>
    </location>
</feature>
<geneLocation type="plasmid" evidence="2 3">
    <name>pAGRA3207_1</name>
</geneLocation>
<feature type="signal peptide" evidence="1">
    <location>
        <begin position="1"/>
        <end position="29"/>
    </location>
</feature>
<dbReference type="Proteomes" id="UP001049518">
    <property type="component" value="Plasmid pAGRA3207_1"/>
</dbReference>
<keyword evidence="1" id="KW-0732">Signal</keyword>
<proteinExistence type="predicted"/>